<evidence type="ECO:0000313" key="2">
    <source>
        <dbReference type="Proteomes" id="UP001589774"/>
    </source>
</evidence>
<dbReference type="RefSeq" id="WP_130857545.1">
    <property type="nucleotide sequence ID" value="NZ_JBHLWO010000002.1"/>
</dbReference>
<accession>A0ABV6HIB9</accession>
<organism evidence="1 2">
    <name type="scientific">Olivibacter oleidegradans</name>
    <dbReference type="NCBI Taxonomy" id="760123"/>
    <lineage>
        <taxon>Bacteria</taxon>
        <taxon>Pseudomonadati</taxon>
        <taxon>Bacteroidota</taxon>
        <taxon>Sphingobacteriia</taxon>
        <taxon>Sphingobacteriales</taxon>
        <taxon>Sphingobacteriaceae</taxon>
        <taxon>Olivibacter</taxon>
    </lineage>
</organism>
<dbReference type="Proteomes" id="UP001589774">
    <property type="component" value="Unassembled WGS sequence"/>
</dbReference>
<sequence length="97" mass="11285">MEKSRNVLLNFLVTAKKDPFLGTVHIALYMAIFRKWIETGFNNPISIGSKELMPDAKIQSSITYYRALRQLHESGYIDYKASHNKTKSSKIYVHKEY</sequence>
<evidence type="ECO:0000313" key="1">
    <source>
        <dbReference type="EMBL" id="MFC0318634.1"/>
    </source>
</evidence>
<reference evidence="1 2" key="1">
    <citation type="submission" date="2024-09" db="EMBL/GenBank/DDBJ databases">
        <authorList>
            <person name="Sun Q."/>
            <person name="Mori K."/>
        </authorList>
    </citation>
    <scope>NUCLEOTIDE SEQUENCE [LARGE SCALE GENOMIC DNA]</scope>
    <source>
        <strain evidence="1 2">CCM 7765</strain>
    </source>
</reference>
<dbReference type="EMBL" id="JBHLWO010000002">
    <property type="protein sequence ID" value="MFC0318634.1"/>
    <property type="molecule type" value="Genomic_DNA"/>
</dbReference>
<protein>
    <submittedName>
        <fullName evidence="1">Uncharacterized protein</fullName>
    </submittedName>
</protein>
<keyword evidence="2" id="KW-1185">Reference proteome</keyword>
<proteinExistence type="predicted"/>
<comment type="caution">
    <text evidence="1">The sequence shown here is derived from an EMBL/GenBank/DDBJ whole genome shotgun (WGS) entry which is preliminary data.</text>
</comment>
<name>A0ABV6HIB9_9SPHI</name>
<gene>
    <name evidence="1" type="ORF">ACFFI0_09950</name>
</gene>